<protein>
    <submittedName>
        <fullName evidence="1">Uncharacterized protein</fullName>
    </submittedName>
</protein>
<dbReference type="EMBL" id="UYRU01009111">
    <property type="protein sequence ID" value="VDK43464.1"/>
    <property type="molecule type" value="Genomic_DNA"/>
</dbReference>
<gene>
    <name evidence="1" type="ORF">DILT_LOCUS1379</name>
</gene>
<evidence type="ECO:0000313" key="2">
    <source>
        <dbReference type="Proteomes" id="UP000281553"/>
    </source>
</evidence>
<sequence length="103" mass="11730">MLIEVATCVNAYPLKRVHWSACLRLANQCPRRLSKHLRAMTAFALTTPDAAKLEDGLRSPECQLPRLTILHSFCTEYTLPSSWRFISSNTLKKPDLRIVLVSF</sequence>
<dbReference type="Proteomes" id="UP000281553">
    <property type="component" value="Unassembled WGS sequence"/>
</dbReference>
<evidence type="ECO:0000313" key="1">
    <source>
        <dbReference type="EMBL" id="VDK43464.1"/>
    </source>
</evidence>
<organism evidence="1 2">
    <name type="scientific">Dibothriocephalus latus</name>
    <name type="common">Fish tapeworm</name>
    <name type="synonym">Diphyllobothrium latum</name>
    <dbReference type="NCBI Taxonomy" id="60516"/>
    <lineage>
        <taxon>Eukaryota</taxon>
        <taxon>Metazoa</taxon>
        <taxon>Spiralia</taxon>
        <taxon>Lophotrochozoa</taxon>
        <taxon>Platyhelminthes</taxon>
        <taxon>Cestoda</taxon>
        <taxon>Eucestoda</taxon>
        <taxon>Diphyllobothriidea</taxon>
        <taxon>Diphyllobothriidae</taxon>
        <taxon>Dibothriocephalus</taxon>
    </lineage>
</organism>
<name>A0A3P6RFU8_DIBLA</name>
<accession>A0A3P6RFU8</accession>
<keyword evidence="2" id="KW-1185">Reference proteome</keyword>
<reference evidence="1 2" key="1">
    <citation type="submission" date="2018-11" db="EMBL/GenBank/DDBJ databases">
        <authorList>
            <consortium name="Pathogen Informatics"/>
        </authorList>
    </citation>
    <scope>NUCLEOTIDE SEQUENCE [LARGE SCALE GENOMIC DNA]</scope>
</reference>
<dbReference type="AlphaFoldDB" id="A0A3P6RFU8"/>
<proteinExistence type="predicted"/>